<comment type="caution">
    <text evidence="2">The sequence shown here is derived from an EMBL/GenBank/DDBJ whole genome shotgun (WGS) entry which is preliminary data.</text>
</comment>
<evidence type="ECO:0000313" key="2">
    <source>
        <dbReference type="EMBL" id="MDV6262130.1"/>
    </source>
</evidence>
<dbReference type="SUPFAM" id="SSF75304">
    <property type="entry name" value="Amidase signature (AS) enzymes"/>
    <property type="match status" value="1"/>
</dbReference>
<protein>
    <submittedName>
        <fullName evidence="2">Amidase</fullName>
    </submittedName>
</protein>
<dbReference type="InterPro" id="IPR036928">
    <property type="entry name" value="AS_sf"/>
</dbReference>
<dbReference type="InterPro" id="IPR020556">
    <property type="entry name" value="Amidase_CS"/>
</dbReference>
<dbReference type="Proteomes" id="UP001185755">
    <property type="component" value="Unassembled WGS sequence"/>
</dbReference>
<dbReference type="EMBL" id="JAWLJX010000003">
    <property type="protein sequence ID" value="MDV6262130.1"/>
    <property type="molecule type" value="Genomic_DNA"/>
</dbReference>
<dbReference type="InterPro" id="IPR000120">
    <property type="entry name" value="Amidase"/>
</dbReference>
<name>A0ABU4BD40_9NOCA</name>
<dbReference type="PROSITE" id="PS00571">
    <property type="entry name" value="AMIDASES"/>
    <property type="match status" value="1"/>
</dbReference>
<evidence type="ECO:0000313" key="3">
    <source>
        <dbReference type="Proteomes" id="UP001185755"/>
    </source>
</evidence>
<dbReference type="PANTHER" id="PTHR11895:SF176">
    <property type="entry name" value="AMIDASE AMID-RELATED"/>
    <property type="match status" value="1"/>
</dbReference>
<keyword evidence="3" id="KW-1185">Reference proteome</keyword>
<dbReference type="RefSeq" id="WP_317564594.1">
    <property type="nucleotide sequence ID" value="NZ_JAWLJX010000003.1"/>
</dbReference>
<feature type="domain" description="Amidase" evidence="1">
    <location>
        <begin position="33"/>
        <end position="450"/>
    </location>
</feature>
<dbReference type="Pfam" id="PF01425">
    <property type="entry name" value="Amidase"/>
    <property type="match status" value="1"/>
</dbReference>
<sequence>MTADGARREFDPLTASIADIHRAVESGVLDPVEVVDAYLDRIGEVDDDIESFVVVNKAQARAVAERQRDAIRRGELGGPLRGVPVAVKDLYDVEGIPTRSGSLASSDAPAQRDSETVARLRAADAVLLGKTTTHEYAYGVNTPPTRNPWALDRVPGGSSGGSGAAVAARLVPAAMGTDTGGSIRIPAALCGVTGLKATYGRVSKRGVTVLSWTLDHAGPLTTTVADCASMLGVLAGHDPGDPYSAAVEVPDYTALLDRGVKGLRLGVSERYFADRLDPDVAAAFENAVRALEAAGATIVPVSFDGVELCPDIVGVIASVEAASVHQARANERPDLFGSDVIDALRVGHLHSGVAYVDAQRARSVVLGGMHRMFGSVDALLSPTIATTAPSFGASRMALAEREIDILNGLNALTVPANVTGMPALTVPAGFDSTGLPIGLQIMTPPFEEALALAVGNAYQSLTDSAAAVPVITSRGRTEQ</sequence>
<dbReference type="PANTHER" id="PTHR11895">
    <property type="entry name" value="TRANSAMIDASE"/>
    <property type="match status" value="1"/>
</dbReference>
<gene>
    <name evidence="2" type="ORF">R3P96_12340</name>
</gene>
<evidence type="ECO:0000259" key="1">
    <source>
        <dbReference type="Pfam" id="PF01425"/>
    </source>
</evidence>
<dbReference type="Gene3D" id="3.90.1300.10">
    <property type="entry name" value="Amidase signature (AS) domain"/>
    <property type="match status" value="1"/>
</dbReference>
<accession>A0ABU4BD40</accession>
<organism evidence="2 3">
    <name type="scientific">Rhodococcoides yunnanense</name>
    <dbReference type="NCBI Taxonomy" id="278209"/>
    <lineage>
        <taxon>Bacteria</taxon>
        <taxon>Bacillati</taxon>
        <taxon>Actinomycetota</taxon>
        <taxon>Actinomycetes</taxon>
        <taxon>Mycobacteriales</taxon>
        <taxon>Nocardiaceae</taxon>
        <taxon>Rhodococcoides</taxon>
    </lineage>
</organism>
<proteinExistence type="predicted"/>
<reference evidence="2 3" key="1">
    <citation type="submission" date="2023-10" db="EMBL/GenBank/DDBJ databases">
        <title>Development of a sustainable strategy for remediation of hydrocarbon-contaminated territories based on the waste exchange concept.</title>
        <authorList>
            <person name="Krivoruchko A."/>
        </authorList>
    </citation>
    <scope>NUCLEOTIDE SEQUENCE [LARGE SCALE GENOMIC DNA]</scope>
    <source>
        <strain evidence="2 3">IEGM 1323</strain>
    </source>
</reference>
<dbReference type="InterPro" id="IPR023631">
    <property type="entry name" value="Amidase_dom"/>
</dbReference>